<dbReference type="PROSITE" id="PS01095">
    <property type="entry name" value="GH18_1"/>
    <property type="match status" value="1"/>
</dbReference>
<gene>
    <name evidence="2" type="ORF">BacF7301_14195</name>
</gene>
<dbReference type="InterPro" id="IPR017853">
    <property type="entry name" value="GH"/>
</dbReference>
<proteinExistence type="predicted"/>
<dbReference type="EMBL" id="CP050831">
    <property type="protein sequence ID" value="QIU95223.1"/>
    <property type="molecule type" value="Genomic_DNA"/>
</dbReference>
<sequence>MKKLLKNIAVALFAVVCFTACDTDIEPLQLQKPEIKTEEYYANLRAYKKSEHQLAFGWFGGWTAKGAALSKYLTSVPDSVDLISIWGAWSNLNPEQIADLRYVQEVKGTKVMFTVFAHEIPEPFDVTKEGIEAYASALCDSVSKYGYDGLDLDYEPGFGGKGPLVSWEGHMDNMEIFVRKLSERLGPASGTGKLLAIDGVPYHLNLGLAELFDYGIVQAYYCHSYTDLQDRFDNADKNGWKPKQYIFTEDFEKSWRTGGETDYKDEEGNVMASLIGMARFHPTQGKKGGCGSYHMEYEYNHTDEEYKFLRQAIQIMNPAAH</sequence>
<protein>
    <submittedName>
        <fullName evidence="2">Endoglycosidase</fullName>
    </submittedName>
</protein>
<accession>A0A6H0KPW2</accession>
<dbReference type="InterPro" id="IPR001579">
    <property type="entry name" value="Glyco_hydro_18_chit_AS"/>
</dbReference>
<dbReference type="Proteomes" id="UP000501780">
    <property type="component" value="Chromosome"/>
</dbReference>
<dbReference type="SUPFAM" id="SSF51445">
    <property type="entry name" value="(Trans)glycosidases"/>
    <property type="match status" value="1"/>
</dbReference>
<organism evidence="2 3">
    <name type="scientific">Bacteroides faecium</name>
    <dbReference type="NCBI Taxonomy" id="2715212"/>
    <lineage>
        <taxon>Bacteria</taxon>
        <taxon>Pseudomonadati</taxon>
        <taxon>Bacteroidota</taxon>
        <taxon>Bacteroidia</taxon>
        <taxon>Bacteroidales</taxon>
        <taxon>Bacteroidaceae</taxon>
        <taxon>Bacteroides</taxon>
    </lineage>
</organism>
<name>A0A6H0KPW2_9BACE</name>
<keyword evidence="2" id="KW-0326">Glycosidase</keyword>
<dbReference type="GO" id="GO:0004553">
    <property type="term" value="F:hydrolase activity, hydrolyzing O-glycosyl compounds"/>
    <property type="evidence" value="ECO:0007669"/>
    <property type="project" value="InterPro"/>
</dbReference>
<keyword evidence="2" id="KW-0378">Hydrolase</keyword>
<reference evidence="2 3" key="1">
    <citation type="submission" date="2020-03" db="EMBL/GenBank/DDBJ databases">
        <title>Genomic analysis of Bacteroides faecium CBA7301.</title>
        <authorList>
            <person name="Kim J."/>
            <person name="Roh S.W."/>
        </authorList>
    </citation>
    <scope>NUCLEOTIDE SEQUENCE [LARGE SCALE GENOMIC DNA]</scope>
    <source>
        <strain evidence="2 3">CBA7301</strain>
    </source>
</reference>
<dbReference type="GO" id="GO:0005975">
    <property type="term" value="P:carbohydrate metabolic process"/>
    <property type="evidence" value="ECO:0007669"/>
    <property type="project" value="InterPro"/>
</dbReference>
<dbReference type="Pfam" id="PF16141">
    <property type="entry name" value="GH18_BT1044-like"/>
    <property type="match status" value="2"/>
</dbReference>
<evidence type="ECO:0000256" key="1">
    <source>
        <dbReference type="SAM" id="SignalP"/>
    </source>
</evidence>
<keyword evidence="1" id="KW-0732">Signal</keyword>
<evidence type="ECO:0000313" key="2">
    <source>
        <dbReference type="EMBL" id="QIU95223.1"/>
    </source>
</evidence>
<feature type="chain" id="PRO_5026007094" evidence="1">
    <location>
        <begin position="23"/>
        <end position="321"/>
    </location>
</feature>
<dbReference type="AlphaFoldDB" id="A0A6H0KPW2"/>
<dbReference type="Gene3D" id="3.20.20.80">
    <property type="entry name" value="Glycosidases"/>
    <property type="match status" value="1"/>
</dbReference>
<keyword evidence="3" id="KW-1185">Reference proteome</keyword>
<evidence type="ECO:0000313" key="3">
    <source>
        <dbReference type="Proteomes" id="UP000501780"/>
    </source>
</evidence>
<dbReference type="InterPro" id="IPR032320">
    <property type="entry name" value="GH18_BT1044-like"/>
</dbReference>
<dbReference type="KEGG" id="bfc:BacF7301_14195"/>
<feature type="signal peptide" evidence="1">
    <location>
        <begin position="1"/>
        <end position="22"/>
    </location>
</feature>
<dbReference type="RefSeq" id="WP_167963756.1">
    <property type="nucleotide sequence ID" value="NZ_CP050831.1"/>
</dbReference>